<evidence type="ECO:0000259" key="1">
    <source>
        <dbReference type="Pfam" id="PF07734"/>
    </source>
</evidence>
<feature type="non-terminal residue" evidence="2">
    <location>
        <position position="1"/>
    </location>
</feature>
<accession>A0A392NUT4</accession>
<proteinExistence type="predicted"/>
<reference evidence="2 3" key="1">
    <citation type="journal article" date="2018" name="Front. Plant Sci.">
        <title>Red Clover (Trifolium pratense) and Zigzag Clover (T. medium) - A Picture of Genomic Similarities and Differences.</title>
        <authorList>
            <person name="Dluhosova J."/>
            <person name="Istvanek J."/>
            <person name="Nedelnik J."/>
            <person name="Repkova J."/>
        </authorList>
    </citation>
    <scope>NUCLEOTIDE SEQUENCE [LARGE SCALE GENOMIC DNA]</scope>
    <source>
        <strain evidence="3">cv. 10/8</strain>
        <tissue evidence="2">Leaf</tissue>
    </source>
</reference>
<dbReference type="AlphaFoldDB" id="A0A392NUT4"/>
<dbReference type="InterPro" id="IPR017451">
    <property type="entry name" value="F-box-assoc_interact_dom"/>
</dbReference>
<dbReference type="Proteomes" id="UP000265520">
    <property type="component" value="Unassembled WGS sequence"/>
</dbReference>
<comment type="caution">
    <text evidence="2">The sequence shown here is derived from an EMBL/GenBank/DDBJ whole genome shotgun (WGS) entry which is preliminary data.</text>
</comment>
<feature type="domain" description="F-box associated beta-propeller type 1" evidence="1">
    <location>
        <begin position="55"/>
        <end position="175"/>
    </location>
</feature>
<keyword evidence="3" id="KW-1185">Reference proteome</keyword>
<evidence type="ECO:0000313" key="2">
    <source>
        <dbReference type="EMBL" id="MCI02245.1"/>
    </source>
</evidence>
<protein>
    <submittedName>
        <fullName evidence="2">F-box protein</fullName>
    </submittedName>
</protein>
<sequence length="204" mass="24571">NPSYYDDTFLVLHKLLPKTHRYRTHCEFYWLSGDKFENQVKLDWPPPFREDDINIFIVGSVSINGILCLKQGLRDVRQLVLWNPTTHESKVIPPSPVENIPPDRNPWFVLVGFGYDHVSDDYKVVQMIDFFPDYSDDEGEDLKWEDRSYDPLWEIYTLKSNSWKKLNVDMRNCYYYSDLRAMRWYLQHPCPQTWMIMDLMLDSW</sequence>
<dbReference type="Pfam" id="PF07734">
    <property type="entry name" value="FBA_1"/>
    <property type="match status" value="1"/>
</dbReference>
<organism evidence="2 3">
    <name type="scientific">Trifolium medium</name>
    <dbReference type="NCBI Taxonomy" id="97028"/>
    <lineage>
        <taxon>Eukaryota</taxon>
        <taxon>Viridiplantae</taxon>
        <taxon>Streptophyta</taxon>
        <taxon>Embryophyta</taxon>
        <taxon>Tracheophyta</taxon>
        <taxon>Spermatophyta</taxon>
        <taxon>Magnoliopsida</taxon>
        <taxon>eudicotyledons</taxon>
        <taxon>Gunneridae</taxon>
        <taxon>Pentapetalae</taxon>
        <taxon>rosids</taxon>
        <taxon>fabids</taxon>
        <taxon>Fabales</taxon>
        <taxon>Fabaceae</taxon>
        <taxon>Papilionoideae</taxon>
        <taxon>50 kb inversion clade</taxon>
        <taxon>NPAAA clade</taxon>
        <taxon>Hologalegina</taxon>
        <taxon>IRL clade</taxon>
        <taxon>Trifolieae</taxon>
        <taxon>Trifolium</taxon>
    </lineage>
</organism>
<dbReference type="InterPro" id="IPR006527">
    <property type="entry name" value="F-box-assoc_dom_typ1"/>
</dbReference>
<evidence type="ECO:0000313" key="3">
    <source>
        <dbReference type="Proteomes" id="UP000265520"/>
    </source>
</evidence>
<dbReference type="PANTHER" id="PTHR31672:SF13">
    <property type="entry name" value="F-BOX PROTEIN CPR30-LIKE"/>
    <property type="match status" value="1"/>
</dbReference>
<dbReference type="NCBIfam" id="TIGR01640">
    <property type="entry name" value="F_box_assoc_1"/>
    <property type="match status" value="1"/>
</dbReference>
<dbReference type="InterPro" id="IPR050796">
    <property type="entry name" value="SCF_F-box_component"/>
</dbReference>
<dbReference type="EMBL" id="LXQA010048519">
    <property type="protein sequence ID" value="MCI02245.1"/>
    <property type="molecule type" value="Genomic_DNA"/>
</dbReference>
<dbReference type="PANTHER" id="PTHR31672">
    <property type="entry name" value="BNACNNG10540D PROTEIN"/>
    <property type="match status" value="1"/>
</dbReference>
<name>A0A392NUT4_9FABA</name>